<keyword evidence="3" id="KW-1185">Reference proteome</keyword>
<reference evidence="2 3" key="1">
    <citation type="submission" date="2024-03" db="EMBL/GenBank/DDBJ databases">
        <title>Draft genome sequence of Pseudonocardia nematodicida JCM 31783.</title>
        <authorList>
            <person name="Butdee W."/>
            <person name="Duangmal K."/>
        </authorList>
    </citation>
    <scope>NUCLEOTIDE SEQUENCE [LARGE SCALE GENOMIC DNA]</scope>
    <source>
        <strain evidence="2 3">JCM 31783</strain>
    </source>
</reference>
<evidence type="ECO:0000256" key="1">
    <source>
        <dbReference type="SAM" id="MobiDB-lite"/>
    </source>
</evidence>
<feature type="region of interest" description="Disordered" evidence="1">
    <location>
        <begin position="38"/>
        <end position="66"/>
    </location>
</feature>
<comment type="caution">
    <text evidence="2">The sequence shown here is derived from an EMBL/GenBank/DDBJ whole genome shotgun (WGS) entry which is preliminary data.</text>
</comment>
<evidence type="ECO:0000313" key="3">
    <source>
        <dbReference type="Proteomes" id="UP001494902"/>
    </source>
</evidence>
<dbReference type="Proteomes" id="UP001494902">
    <property type="component" value="Unassembled WGS sequence"/>
</dbReference>
<gene>
    <name evidence="2" type="ORF">WIS52_24985</name>
</gene>
<evidence type="ECO:0000313" key="2">
    <source>
        <dbReference type="EMBL" id="MEQ3553742.1"/>
    </source>
</evidence>
<accession>A0ABV1KH09</accession>
<organism evidence="2 3">
    <name type="scientific">Pseudonocardia nematodicida</name>
    <dbReference type="NCBI Taxonomy" id="1206997"/>
    <lineage>
        <taxon>Bacteria</taxon>
        <taxon>Bacillati</taxon>
        <taxon>Actinomycetota</taxon>
        <taxon>Actinomycetes</taxon>
        <taxon>Pseudonocardiales</taxon>
        <taxon>Pseudonocardiaceae</taxon>
        <taxon>Pseudonocardia</taxon>
    </lineage>
</organism>
<dbReference type="RefSeq" id="WP_349300802.1">
    <property type="nucleotide sequence ID" value="NZ_JBEDNQ010000011.1"/>
</dbReference>
<sequence length="66" mass="6919">MVSISVSARSLAAARLIDPDVNTAAVQAAVEAALVAERKEQRDAGRPAARREHNARREPGRAAGDA</sequence>
<protein>
    <submittedName>
        <fullName evidence="2">Uncharacterized protein</fullName>
    </submittedName>
</protein>
<name>A0ABV1KH09_9PSEU</name>
<feature type="compositionally biased region" description="Basic and acidic residues" evidence="1">
    <location>
        <begin position="38"/>
        <end position="60"/>
    </location>
</feature>
<dbReference type="EMBL" id="JBEDNQ010000011">
    <property type="protein sequence ID" value="MEQ3553742.1"/>
    <property type="molecule type" value="Genomic_DNA"/>
</dbReference>
<proteinExistence type="predicted"/>